<protein>
    <submittedName>
        <fullName evidence="1">Uncharacterized protein</fullName>
    </submittedName>
</protein>
<gene>
    <name evidence="1" type="ORF">AYI70_g11114</name>
</gene>
<evidence type="ECO:0000313" key="2">
    <source>
        <dbReference type="Proteomes" id="UP000187283"/>
    </source>
</evidence>
<keyword evidence="2" id="KW-1185">Reference proteome</keyword>
<name>A0A1R1X3A3_9FUNG</name>
<proteinExistence type="predicted"/>
<comment type="caution">
    <text evidence="1">The sequence shown here is derived from an EMBL/GenBank/DDBJ whole genome shotgun (WGS) entry which is preliminary data.</text>
</comment>
<feature type="non-terminal residue" evidence="1">
    <location>
        <position position="286"/>
    </location>
</feature>
<dbReference type="EMBL" id="LSSN01005565">
    <property type="protein sequence ID" value="OMJ09118.1"/>
    <property type="molecule type" value="Genomic_DNA"/>
</dbReference>
<dbReference type="Proteomes" id="UP000187283">
    <property type="component" value="Unassembled WGS sequence"/>
</dbReference>
<accession>A0A1R1X3A3</accession>
<organism evidence="1 2">
    <name type="scientific">Smittium culicis</name>
    <dbReference type="NCBI Taxonomy" id="133412"/>
    <lineage>
        <taxon>Eukaryota</taxon>
        <taxon>Fungi</taxon>
        <taxon>Fungi incertae sedis</taxon>
        <taxon>Zoopagomycota</taxon>
        <taxon>Kickxellomycotina</taxon>
        <taxon>Harpellomycetes</taxon>
        <taxon>Harpellales</taxon>
        <taxon>Legeriomycetaceae</taxon>
        <taxon>Smittium</taxon>
    </lineage>
</organism>
<dbReference type="AlphaFoldDB" id="A0A1R1X3A3"/>
<evidence type="ECO:0000313" key="1">
    <source>
        <dbReference type="EMBL" id="OMJ09118.1"/>
    </source>
</evidence>
<sequence>MPSSSLMRSMAADFSTLATVRIALSISDCMGLHLASLMPNVSPPEHIKPSQEAVRSVYSFPDLVLVVFDRPRYIPLAIHNIAQVGVLVSGVGFLALQGHTSGQLPAYRHYPALGGIQSHFPSVRPFGYEIQCGFSPGMREVSPGTRTPRMPLNISLMKKSKSIGEAGHPCRTPQRYSVGLETSFPTLTAIFGASYMPLIILRSLAPMLTDRRICSTGTTTDVSRHWASEDVGDGSVITSFHTSDGTPSAPEALLLGVIVSVGINKIFPLIGTSAVSGSVFGKFAEV</sequence>
<reference evidence="1 2" key="1">
    <citation type="submission" date="2017-01" db="EMBL/GenBank/DDBJ databases">
        <authorList>
            <person name="Mah S.A."/>
            <person name="Swanson W.J."/>
            <person name="Moy G.W."/>
            <person name="Vacquier V.D."/>
        </authorList>
    </citation>
    <scope>NUCLEOTIDE SEQUENCE [LARGE SCALE GENOMIC DNA]</scope>
    <source>
        <strain evidence="1 2">GSMNP</strain>
    </source>
</reference>